<evidence type="ECO:0000256" key="5">
    <source>
        <dbReference type="ARBA" id="ARBA00022842"/>
    </source>
</evidence>
<keyword evidence="4" id="KW-0378">Hydrolase</keyword>
<dbReference type="EMBL" id="CAADFE010000099">
    <property type="protein sequence ID" value="VFJ76119.1"/>
    <property type="molecule type" value="Genomic_DNA"/>
</dbReference>
<evidence type="ECO:0000256" key="1">
    <source>
        <dbReference type="ARBA" id="ARBA00022649"/>
    </source>
</evidence>
<dbReference type="CDD" id="cd18760">
    <property type="entry name" value="PIN_MtVapC3-like"/>
    <property type="match status" value="1"/>
</dbReference>
<evidence type="ECO:0000256" key="4">
    <source>
        <dbReference type="ARBA" id="ARBA00022801"/>
    </source>
</evidence>
<evidence type="ECO:0000313" key="7">
    <source>
        <dbReference type="EMBL" id="VFJ55447.1"/>
    </source>
</evidence>
<dbReference type="GO" id="GO:0004540">
    <property type="term" value="F:RNA nuclease activity"/>
    <property type="evidence" value="ECO:0007669"/>
    <property type="project" value="TreeGrafter"/>
</dbReference>
<evidence type="ECO:0000256" key="2">
    <source>
        <dbReference type="ARBA" id="ARBA00022722"/>
    </source>
</evidence>
<dbReference type="GO" id="GO:0046872">
    <property type="term" value="F:metal ion binding"/>
    <property type="evidence" value="ECO:0007669"/>
    <property type="project" value="UniProtKB-KW"/>
</dbReference>
<keyword evidence="3" id="KW-0479">Metal-binding</keyword>
<dbReference type="Gene3D" id="3.40.50.1010">
    <property type="entry name" value="5'-nuclease"/>
    <property type="match status" value="1"/>
</dbReference>
<proteinExistence type="predicted"/>
<dbReference type="PANTHER" id="PTHR42740">
    <property type="entry name" value="RIBONUCLEASE VAPC3"/>
    <property type="match status" value="1"/>
</dbReference>
<keyword evidence="2" id="KW-0540">Nuclease</keyword>
<feature type="domain" description="PIN" evidence="6">
    <location>
        <begin position="26"/>
        <end position="142"/>
    </location>
</feature>
<dbReference type="AlphaFoldDB" id="A0A450SNH9"/>
<protein>
    <recommendedName>
        <fullName evidence="6">PIN domain-containing protein</fullName>
    </recommendedName>
</protein>
<dbReference type="InterPro" id="IPR002716">
    <property type="entry name" value="PIN_dom"/>
</dbReference>
<name>A0A450SNH9_9GAMM</name>
<reference evidence="7" key="1">
    <citation type="submission" date="2019-02" db="EMBL/GenBank/DDBJ databases">
        <authorList>
            <person name="Gruber-Vodicka R. H."/>
            <person name="Seah K. B. B."/>
        </authorList>
    </citation>
    <scope>NUCLEOTIDE SEQUENCE</scope>
    <source>
        <strain evidence="7">BECK_BZ106</strain>
        <strain evidence="8">BECK_BZ131</strain>
    </source>
</reference>
<organism evidence="7">
    <name type="scientific">Candidatus Kentrum sp. FW</name>
    <dbReference type="NCBI Taxonomy" id="2126338"/>
    <lineage>
        <taxon>Bacteria</taxon>
        <taxon>Pseudomonadati</taxon>
        <taxon>Pseudomonadota</taxon>
        <taxon>Gammaproteobacteria</taxon>
        <taxon>Candidatus Kentrum</taxon>
    </lineage>
</organism>
<dbReference type="SUPFAM" id="SSF88723">
    <property type="entry name" value="PIN domain-like"/>
    <property type="match status" value="1"/>
</dbReference>
<keyword evidence="5" id="KW-0460">Magnesium</keyword>
<sequence length="156" mass="17648">MILAVGRKTPMDFFGFGRAVPGCAAVLVDTSVWIDFFNGKETSRTERLEYYLSHAIVIVGDLILAELLQGFRNDKDYRIAKSLLEKLELVPLCNIELAIKSAQNYRALRKEGVTIRKTIDSIIATYCIENDIPLLYSDRDFDPFVENLKLKDGLAL</sequence>
<dbReference type="GO" id="GO:0016787">
    <property type="term" value="F:hydrolase activity"/>
    <property type="evidence" value="ECO:0007669"/>
    <property type="project" value="UniProtKB-KW"/>
</dbReference>
<dbReference type="PANTHER" id="PTHR42740:SF1">
    <property type="entry name" value="RIBONUCLEASE VAPC3"/>
    <property type="match status" value="1"/>
</dbReference>
<gene>
    <name evidence="7" type="ORF">BECKFW1821B_GA0114236_102311</name>
    <name evidence="8" type="ORF">BECKFW1821C_GA0114237_109910</name>
</gene>
<dbReference type="Pfam" id="PF01850">
    <property type="entry name" value="PIN"/>
    <property type="match status" value="1"/>
</dbReference>
<evidence type="ECO:0000313" key="8">
    <source>
        <dbReference type="EMBL" id="VFJ76119.1"/>
    </source>
</evidence>
<accession>A0A450SNH9</accession>
<dbReference type="EMBL" id="CAADFD010000023">
    <property type="protein sequence ID" value="VFJ55447.1"/>
    <property type="molecule type" value="Genomic_DNA"/>
</dbReference>
<evidence type="ECO:0000256" key="3">
    <source>
        <dbReference type="ARBA" id="ARBA00022723"/>
    </source>
</evidence>
<evidence type="ECO:0000259" key="6">
    <source>
        <dbReference type="Pfam" id="PF01850"/>
    </source>
</evidence>
<dbReference type="InterPro" id="IPR051749">
    <property type="entry name" value="PINc/VapC_TA_RNase"/>
</dbReference>
<dbReference type="InterPro" id="IPR029060">
    <property type="entry name" value="PIN-like_dom_sf"/>
</dbReference>
<keyword evidence="1" id="KW-1277">Toxin-antitoxin system</keyword>